<accession>A0A6H5I7Y8</accession>
<protein>
    <submittedName>
        <fullName evidence="1">Uncharacterized protein</fullName>
    </submittedName>
</protein>
<evidence type="ECO:0000313" key="1">
    <source>
        <dbReference type="EMBL" id="CAB0031795.1"/>
    </source>
</evidence>
<proteinExistence type="predicted"/>
<gene>
    <name evidence="1" type="ORF">TBRA_LOCUS3757</name>
</gene>
<keyword evidence="2" id="KW-1185">Reference proteome</keyword>
<sequence>MSANAICYERYEVVNYRSTAKKESPRPIQITLKYAYIGVERHRACVHQRMLYEAHTRCTRSLVGRGVRDIYCAYLREDAYVAAAARCSYCCTLEMLFFNNLPSSGQNVRDSADQHTHILLGVRGASTYKSYSMLGRLYSRQLKPIQCLCRFSCTTATGPYSATPLQLLLPVAIGSRFSLRCNSPRGVRASCFSIRLTSARSWASCAASTGQSSIYLTRDDRFIIDLFFLFARRNYTRKNRNWTLAHFCPTNNGASASRFVTRLREKCERNQRWRRESCFFAFVQNTYMIRALIRRGYNRNKTVCGAYYASRYSCTATLEGVSRSGAQAQEDGSDSGSLQCLKHRVDPDTSARLASHFLSVSLELNYRPRSLTRHTNRACRCTAAPVLWAYNRGAENICQAFGCRHDLLTNVQLLVTDPNDGVKVSLKKTSDRVRVSQRRIYFSLIIGVSFKCTCSRVCFK</sequence>
<dbReference type="AlphaFoldDB" id="A0A6H5I7Y8"/>
<organism evidence="1 2">
    <name type="scientific">Trichogramma brassicae</name>
    <dbReference type="NCBI Taxonomy" id="86971"/>
    <lineage>
        <taxon>Eukaryota</taxon>
        <taxon>Metazoa</taxon>
        <taxon>Ecdysozoa</taxon>
        <taxon>Arthropoda</taxon>
        <taxon>Hexapoda</taxon>
        <taxon>Insecta</taxon>
        <taxon>Pterygota</taxon>
        <taxon>Neoptera</taxon>
        <taxon>Endopterygota</taxon>
        <taxon>Hymenoptera</taxon>
        <taxon>Apocrita</taxon>
        <taxon>Proctotrupomorpha</taxon>
        <taxon>Chalcidoidea</taxon>
        <taxon>Trichogrammatidae</taxon>
        <taxon>Trichogramma</taxon>
    </lineage>
</organism>
<dbReference type="EMBL" id="CADCXV010000654">
    <property type="protein sequence ID" value="CAB0031795.1"/>
    <property type="molecule type" value="Genomic_DNA"/>
</dbReference>
<dbReference type="Proteomes" id="UP000479190">
    <property type="component" value="Unassembled WGS sequence"/>
</dbReference>
<reference evidence="1 2" key="1">
    <citation type="submission" date="2020-02" db="EMBL/GenBank/DDBJ databases">
        <authorList>
            <person name="Ferguson B K."/>
        </authorList>
    </citation>
    <scope>NUCLEOTIDE SEQUENCE [LARGE SCALE GENOMIC DNA]</scope>
</reference>
<name>A0A6H5I7Y8_9HYME</name>
<evidence type="ECO:0000313" key="2">
    <source>
        <dbReference type="Proteomes" id="UP000479190"/>
    </source>
</evidence>